<dbReference type="AlphaFoldDB" id="A0A2Y9BG09"/>
<accession>A0A2Y9BG09</accession>
<gene>
    <name evidence="2" type="ORF">A8806_108111</name>
</gene>
<dbReference type="Proteomes" id="UP000245845">
    <property type="component" value="Unassembled WGS sequence"/>
</dbReference>
<proteinExistence type="predicted"/>
<name>A0A2Y9BG09_9FIRM</name>
<dbReference type="EMBL" id="QGDL01000008">
    <property type="protein sequence ID" value="PWJ28596.1"/>
    <property type="molecule type" value="Genomic_DNA"/>
</dbReference>
<evidence type="ECO:0000313" key="3">
    <source>
        <dbReference type="Proteomes" id="UP000245845"/>
    </source>
</evidence>
<reference evidence="2 3" key="1">
    <citation type="submission" date="2018-05" db="EMBL/GenBank/DDBJ databases">
        <title>The Hungate 1000. A catalogue of reference genomes from the rumen microbiome.</title>
        <authorList>
            <person name="Kelly W."/>
        </authorList>
    </citation>
    <scope>NUCLEOTIDE SEQUENCE [LARGE SCALE GENOMIC DNA]</scope>
    <source>
        <strain evidence="2 3">NLAE-zl-C242</strain>
    </source>
</reference>
<evidence type="ECO:0008006" key="4">
    <source>
        <dbReference type="Google" id="ProtNLM"/>
    </source>
</evidence>
<keyword evidence="3" id="KW-1185">Reference proteome</keyword>
<evidence type="ECO:0000313" key="2">
    <source>
        <dbReference type="EMBL" id="PWJ28596.1"/>
    </source>
</evidence>
<protein>
    <recommendedName>
        <fullName evidence="4">Transposase, YhgA-like</fullName>
    </recommendedName>
</protein>
<comment type="caution">
    <text evidence="2">The sequence shown here is derived from an EMBL/GenBank/DDBJ whole genome shotgun (WGS) entry which is preliminary data.</text>
</comment>
<sequence>MVFSNTKKWVMRIECMNLSKKNEIIHYAMPVRGMLYDALSYVDQVSQIKKLRRENKELEGSAEFLSGLKKTDHLYPVITIIFYYGEEKWDGKIDLHGLLGIDRKEYSLLKTYVPNYRINLIEPKRLENLKCFQTDLQIIFGMLKYRKSKTELQNYMNSNKEYFSNIDEDSYNAAKVLLGSESSLKAEKQESGGIDMCKALDDLYQDGVNEGREQGIRALMQDYLDEGYDREKILEKLQKIFSLSREKAELYYMKFHQPQE</sequence>
<organism evidence="2 3">
    <name type="scientific">Faecalicatena orotica</name>
    <dbReference type="NCBI Taxonomy" id="1544"/>
    <lineage>
        <taxon>Bacteria</taxon>
        <taxon>Bacillati</taxon>
        <taxon>Bacillota</taxon>
        <taxon>Clostridia</taxon>
        <taxon>Lachnospirales</taxon>
        <taxon>Lachnospiraceae</taxon>
        <taxon>Faecalicatena</taxon>
    </lineage>
</organism>
<evidence type="ECO:0000256" key="1">
    <source>
        <dbReference type="SAM" id="Coils"/>
    </source>
</evidence>
<feature type="coiled-coil region" evidence="1">
    <location>
        <begin position="41"/>
        <end position="68"/>
    </location>
</feature>
<keyword evidence="1" id="KW-0175">Coiled coil</keyword>